<dbReference type="EMBL" id="KV019922">
    <property type="protein sequence ID" value="KZV15540.1"/>
    <property type="molecule type" value="Genomic_DNA"/>
</dbReference>
<name>A0A2Z6ZYB5_9LAMI</name>
<evidence type="ECO:0000313" key="1">
    <source>
        <dbReference type="EMBL" id="KZV14288.1"/>
    </source>
</evidence>
<reference evidence="1" key="2">
    <citation type="submission" date="2016-02" db="EMBL/GenBank/DDBJ databases">
        <authorList>
            <person name="Alioto T."/>
            <person name="Alioto T."/>
        </authorList>
    </citation>
    <scope>NUCLEOTIDE SEQUENCE</scope>
</reference>
<dbReference type="PANTHER" id="PTHR36067">
    <property type="entry name" value="EXPRESSED PROTEIN"/>
    <property type="match status" value="1"/>
</dbReference>
<accession>A0A2Z6ZYB5</accession>
<keyword evidence="3" id="KW-1185">Reference proteome</keyword>
<evidence type="ECO:0000313" key="2">
    <source>
        <dbReference type="EMBL" id="KZV15540.1"/>
    </source>
</evidence>
<dbReference type="PANTHER" id="PTHR36067:SF1">
    <property type="entry name" value="EXPRESSED PROTEIN"/>
    <property type="match status" value="1"/>
</dbReference>
<gene>
    <name evidence="2" type="ORF">F511_42897</name>
    <name evidence="1" type="ORF">F511_43838</name>
</gene>
<organism evidence="1 3">
    <name type="scientific">Dorcoceras hygrometricum</name>
    <dbReference type="NCBI Taxonomy" id="472368"/>
    <lineage>
        <taxon>Eukaryota</taxon>
        <taxon>Viridiplantae</taxon>
        <taxon>Streptophyta</taxon>
        <taxon>Embryophyta</taxon>
        <taxon>Tracheophyta</taxon>
        <taxon>Spermatophyta</taxon>
        <taxon>Magnoliopsida</taxon>
        <taxon>eudicotyledons</taxon>
        <taxon>Gunneridae</taxon>
        <taxon>Pentapetalae</taxon>
        <taxon>asterids</taxon>
        <taxon>lamiids</taxon>
        <taxon>Lamiales</taxon>
        <taxon>Gesneriaceae</taxon>
        <taxon>Didymocarpoideae</taxon>
        <taxon>Trichosporeae</taxon>
        <taxon>Loxocarpinae</taxon>
        <taxon>Dorcoceras</taxon>
    </lineage>
</organism>
<dbReference type="Proteomes" id="UP000250235">
    <property type="component" value="Unassembled WGS sequence"/>
</dbReference>
<proteinExistence type="predicted"/>
<evidence type="ECO:0000313" key="3">
    <source>
        <dbReference type="Proteomes" id="UP000250235"/>
    </source>
</evidence>
<dbReference type="EMBL" id="KV021014">
    <property type="protein sequence ID" value="KZV14288.1"/>
    <property type="molecule type" value="Genomic_DNA"/>
</dbReference>
<protein>
    <submittedName>
        <fullName evidence="1">Uncharacterized protein</fullName>
    </submittedName>
</protein>
<dbReference type="AlphaFoldDB" id="A0A2Z6ZYB5"/>
<dbReference type="OrthoDB" id="735913at2759"/>
<sequence length="85" mass="9653">MADIAILVAEEYERRIKVSRKSGQDIELWPCVGLLGKNLREYSSSLFRDNFYYYHKGESSVKLLVGIEEPKSPISLAATYGFFSA</sequence>
<reference evidence="1 3" key="1">
    <citation type="journal article" date="2015" name="Proc. Natl. Acad. Sci. U.S.A.">
        <title>The resurrection genome of Boea hygrometrica: A blueprint for survival of dehydration.</title>
        <authorList>
            <person name="Xiao L."/>
            <person name="Yang G."/>
            <person name="Zhang L."/>
            <person name="Yang X."/>
            <person name="Zhao S."/>
            <person name="Ji Z."/>
            <person name="Zhou Q."/>
            <person name="Hu M."/>
            <person name="Wang Y."/>
            <person name="Chen M."/>
            <person name="Xu Y."/>
            <person name="Jin H."/>
            <person name="Xiao X."/>
            <person name="Hu G."/>
            <person name="Bao F."/>
            <person name="Hu Y."/>
            <person name="Wan P."/>
            <person name="Li L."/>
            <person name="Deng X."/>
            <person name="Kuang T."/>
            <person name="Xiang C."/>
            <person name="Zhu J.K."/>
            <person name="Oliver M.J."/>
            <person name="He Y."/>
        </authorList>
    </citation>
    <scope>NUCLEOTIDE SEQUENCE [LARGE SCALE GENOMIC DNA]</scope>
    <source>
        <strain evidence="3">cv. XS01</strain>
    </source>
</reference>